<reference evidence="2 3" key="1">
    <citation type="submission" date="2016-10" db="EMBL/GenBank/DDBJ databases">
        <authorList>
            <person name="de Groot N.N."/>
        </authorList>
    </citation>
    <scope>NUCLEOTIDE SEQUENCE [LARGE SCALE GENOMIC DNA]</scope>
    <source>
        <strain evidence="2 3">CPCC 201259</strain>
    </source>
</reference>
<dbReference type="Pfam" id="PF12686">
    <property type="entry name" value="DUF3800"/>
    <property type="match status" value="1"/>
</dbReference>
<dbReference type="Proteomes" id="UP000199398">
    <property type="component" value="Unassembled WGS sequence"/>
</dbReference>
<name>A0A1I4ZPB6_9PSEU</name>
<organism evidence="2 3">
    <name type="scientific">Saccharopolyspora antimicrobica</name>
    <dbReference type="NCBI Taxonomy" id="455193"/>
    <lineage>
        <taxon>Bacteria</taxon>
        <taxon>Bacillati</taxon>
        <taxon>Actinomycetota</taxon>
        <taxon>Actinomycetes</taxon>
        <taxon>Pseudonocardiales</taxon>
        <taxon>Pseudonocardiaceae</taxon>
        <taxon>Saccharopolyspora</taxon>
    </lineage>
</organism>
<dbReference type="InterPro" id="IPR024524">
    <property type="entry name" value="DUF3800"/>
</dbReference>
<proteinExistence type="predicted"/>
<dbReference type="Proteomes" id="UP000270697">
    <property type="component" value="Unassembled WGS sequence"/>
</dbReference>
<dbReference type="AlphaFoldDB" id="A0A1I4ZPB6"/>
<dbReference type="EMBL" id="RBXX01000002">
    <property type="protein sequence ID" value="RKT83451.1"/>
    <property type="molecule type" value="Genomic_DNA"/>
</dbReference>
<evidence type="ECO:0000313" key="1">
    <source>
        <dbReference type="EMBL" id="RKT83451.1"/>
    </source>
</evidence>
<dbReference type="RefSeq" id="WP_211841194.1">
    <property type="nucleotide sequence ID" value="NZ_FOUP01000005.1"/>
</dbReference>
<accession>A0A1I4ZPB6</accession>
<evidence type="ECO:0000313" key="2">
    <source>
        <dbReference type="EMBL" id="SFN52101.1"/>
    </source>
</evidence>
<evidence type="ECO:0000313" key="3">
    <source>
        <dbReference type="Proteomes" id="UP000199398"/>
    </source>
</evidence>
<evidence type="ECO:0000313" key="4">
    <source>
        <dbReference type="Proteomes" id="UP000270697"/>
    </source>
</evidence>
<sequence>MADIFMYADETGNLDYQQHEGASRFFGIATAVIRDHGTALNEALQLRAELHARGVGLKKGFFHATDDSHPTRKEVYALIAGQGWRLDATMLDKQKAYDHVKEAGEVYLYKMAWFLHFKYIAPLVAAKGDRLFVVAATLGTNARKKAFESALHDVCQVQGPNGRDVHLCHWPAPTSWGLQVADYAAWAVQRKLEKGKEEYWSMIVDSLQSCFEPWRK</sequence>
<protein>
    <submittedName>
        <fullName evidence="1">Uncharacterized protein DUF3800</fullName>
    </submittedName>
</protein>
<reference evidence="1 4" key="2">
    <citation type="submission" date="2018-10" db="EMBL/GenBank/DDBJ databases">
        <title>Sequencing the genomes of 1000 actinobacteria strains.</title>
        <authorList>
            <person name="Klenk H.-P."/>
        </authorList>
    </citation>
    <scope>NUCLEOTIDE SEQUENCE [LARGE SCALE GENOMIC DNA]</scope>
    <source>
        <strain evidence="1 4">DSM 45119</strain>
    </source>
</reference>
<dbReference type="EMBL" id="FOUP01000005">
    <property type="protein sequence ID" value="SFN52101.1"/>
    <property type="molecule type" value="Genomic_DNA"/>
</dbReference>
<keyword evidence="4" id="KW-1185">Reference proteome</keyword>
<gene>
    <name evidence="1" type="ORF">ATL45_1734</name>
    <name evidence="2" type="ORF">SAMN05421805_10563</name>
</gene>